<reference evidence="1 2" key="1">
    <citation type="submission" date="2022-02" db="EMBL/GenBank/DDBJ databases">
        <authorList>
            <person name="Zhuang L."/>
        </authorList>
    </citation>
    <scope>NUCLEOTIDE SEQUENCE [LARGE SCALE GENOMIC DNA]</scope>
    <source>
        <strain evidence="1 2">C32</strain>
    </source>
</reference>
<gene>
    <name evidence="1" type="ORF">L9G74_06075</name>
</gene>
<dbReference type="SUPFAM" id="SSF64288">
    <property type="entry name" value="Chorismate lyase-like"/>
    <property type="match status" value="1"/>
</dbReference>
<dbReference type="InterPro" id="IPR028978">
    <property type="entry name" value="Chorismate_lyase_/UTRA_dom_sf"/>
</dbReference>
<evidence type="ECO:0000313" key="1">
    <source>
        <dbReference type="EMBL" id="MCS4556001.1"/>
    </source>
</evidence>
<protein>
    <submittedName>
        <fullName evidence="1">Uncharacterized protein</fullName>
    </submittedName>
</protein>
<reference evidence="2" key="2">
    <citation type="submission" date="2023-07" db="EMBL/GenBank/DDBJ databases">
        <title>Shewanella mangrovi sp. nov., an acetaldehyde- degrading bacterium isolated from mangrove sediment.</title>
        <authorList>
            <person name="Liu Y."/>
        </authorList>
    </citation>
    <scope>NUCLEOTIDE SEQUENCE [LARGE SCALE GENOMIC DNA]</scope>
    <source>
        <strain evidence="2">C32</strain>
    </source>
</reference>
<keyword evidence="2" id="KW-1185">Reference proteome</keyword>
<dbReference type="Proteomes" id="UP001201549">
    <property type="component" value="Unassembled WGS sequence"/>
</dbReference>
<sequence length="210" mass="23765">MTVGAKGFIRYSGMALVCMLFIGQTQAVSLSIPPLMTASELLTQLNQHLINSKNAPGTLDYWCQSYLASPTALTVNRVNEPTPTVPKEVRQQLHIGSATQPQYLKLQYQCDNKVVAVFEHWYLPNMLPKEVETQMRDHPISFGRELRKLGYYRQSLNNQPLWPDSGAGSLPAIVLQQQALLYRNDKTPFSVVSEHYSRQLLPMAQQVDPY</sequence>
<comment type="caution">
    <text evidence="1">The sequence shown here is derived from an EMBL/GenBank/DDBJ whole genome shotgun (WGS) entry which is preliminary data.</text>
</comment>
<organism evidence="1 2">
    <name type="scientific">Shewanella electrica</name>
    <dbReference type="NCBI Taxonomy" id="515560"/>
    <lineage>
        <taxon>Bacteria</taxon>
        <taxon>Pseudomonadati</taxon>
        <taxon>Pseudomonadota</taxon>
        <taxon>Gammaproteobacteria</taxon>
        <taxon>Alteromonadales</taxon>
        <taxon>Shewanellaceae</taxon>
        <taxon>Shewanella</taxon>
    </lineage>
</organism>
<dbReference type="EMBL" id="JAKOGG010000003">
    <property type="protein sequence ID" value="MCS4556001.1"/>
    <property type="molecule type" value="Genomic_DNA"/>
</dbReference>
<accession>A0ABT2FI72</accession>
<name>A0ABT2FI72_9GAMM</name>
<evidence type="ECO:0000313" key="2">
    <source>
        <dbReference type="Proteomes" id="UP001201549"/>
    </source>
</evidence>
<proteinExistence type="predicted"/>
<dbReference type="RefSeq" id="WP_238895408.1">
    <property type="nucleotide sequence ID" value="NZ_JAKOGG010000003.1"/>
</dbReference>